<gene>
    <name evidence="2" type="ORF">J4032_36065</name>
</gene>
<keyword evidence="1" id="KW-0472">Membrane</keyword>
<feature type="transmembrane region" description="Helical" evidence="1">
    <location>
        <begin position="39"/>
        <end position="60"/>
    </location>
</feature>
<sequence>MSGRSTDWILGIAGGVLLSLMTHFNSLLAGYTTPTFASWVAHGLGAVVALLLVWVAGSRLFRRGAIDEKKPGERAQVPRWVYLGGIPGAFTVILAAITVNGSLSLSGTIALMLVGQIVFGLASDRFGLFRTPKRRIVPMDGGVALCVVTGSALIIFGGP</sequence>
<keyword evidence="1" id="KW-0812">Transmembrane</keyword>
<dbReference type="InterPro" id="IPR006750">
    <property type="entry name" value="YdcZ"/>
</dbReference>
<dbReference type="RefSeq" id="WP_277932730.1">
    <property type="nucleotide sequence ID" value="NZ_CP071872.1"/>
</dbReference>
<proteinExistence type="predicted"/>
<protein>
    <submittedName>
        <fullName evidence="2">DMT family transporter</fullName>
    </submittedName>
</protein>
<dbReference type="PANTHER" id="PTHR34821:SF2">
    <property type="entry name" value="INNER MEMBRANE PROTEIN YDCZ"/>
    <property type="match status" value="1"/>
</dbReference>
<feature type="transmembrane region" description="Helical" evidence="1">
    <location>
        <begin position="105"/>
        <end position="124"/>
    </location>
</feature>
<keyword evidence="3" id="KW-1185">Reference proteome</keyword>
<keyword evidence="1" id="KW-1133">Transmembrane helix</keyword>
<dbReference type="EMBL" id="CP071872">
    <property type="protein sequence ID" value="UNM16157.1"/>
    <property type="molecule type" value="Genomic_DNA"/>
</dbReference>
<accession>A0ABY3WU27</accession>
<evidence type="ECO:0000313" key="3">
    <source>
        <dbReference type="Proteomes" id="UP000828924"/>
    </source>
</evidence>
<reference evidence="2 3" key="1">
    <citation type="submission" date="2021-03" db="EMBL/GenBank/DDBJ databases">
        <title>Complete genome of Streptomyces formicae strain 1H-GS9 (DSM 100524).</title>
        <authorList>
            <person name="Atanasov K.E."/>
            <person name="Altabella T."/>
            <person name="Ferrer A."/>
        </authorList>
    </citation>
    <scope>NUCLEOTIDE SEQUENCE [LARGE SCALE GENOMIC DNA]</scope>
    <source>
        <strain evidence="2 3">1H-GS9</strain>
    </source>
</reference>
<dbReference type="PANTHER" id="PTHR34821">
    <property type="entry name" value="INNER MEMBRANE PROTEIN YDCZ"/>
    <property type="match status" value="1"/>
</dbReference>
<feature type="transmembrane region" description="Helical" evidence="1">
    <location>
        <begin position="80"/>
        <end position="99"/>
    </location>
</feature>
<evidence type="ECO:0000256" key="1">
    <source>
        <dbReference type="SAM" id="Phobius"/>
    </source>
</evidence>
<evidence type="ECO:0000313" key="2">
    <source>
        <dbReference type="EMBL" id="UNM16157.1"/>
    </source>
</evidence>
<organism evidence="2 3">
    <name type="scientific">Streptomyces formicae</name>
    <dbReference type="NCBI Taxonomy" id="1616117"/>
    <lineage>
        <taxon>Bacteria</taxon>
        <taxon>Bacillati</taxon>
        <taxon>Actinomycetota</taxon>
        <taxon>Actinomycetes</taxon>
        <taxon>Kitasatosporales</taxon>
        <taxon>Streptomycetaceae</taxon>
        <taxon>Streptomyces</taxon>
    </lineage>
</organism>
<feature type="transmembrane region" description="Helical" evidence="1">
    <location>
        <begin position="136"/>
        <end position="156"/>
    </location>
</feature>
<dbReference type="Proteomes" id="UP000828924">
    <property type="component" value="Chromosome"/>
</dbReference>
<name>A0ABY3WU27_9ACTN</name>
<dbReference type="Pfam" id="PF04657">
    <property type="entry name" value="DMT_YdcZ"/>
    <property type="match status" value="1"/>
</dbReference>